<dbReference type="AlphaFoldDB" id="A0A1H9MAF6"/>
<evidence type="ECO:0000256" key="2">
    <source>
        <dbReference type="SAM" id="Phobius"/>
    </source>
</evidence>
<dbReference type="Pfam" id="PF06570">
    <property type="entry name" value="DUF1129"/>
    <property type="match status" value="1"/>
</dbReference>
<dbReference type="PIRSF" id="PIRSF033111">
    <property type="entry name" value="UCP033111"/>
    <property type="match status" value="1"/>
</dbReference>
<dbReference type="Proteomes" id="UP000198556">
    <property type="component" value="Unassembled WGS sequence"/>
</dbReference>
<name>A0A1H9MAF6_9LACT</name>
<sequence length="227" mass="25326">MSETKLTLEEIKANNRELKEKLTKKNEQYMIQLDRSLIAANYAEEQRERLYAEMLAELVEKQKTGSTARQLYGTVTERVAIILDGPTLPVGGKSPDWQIFVDGALFMGGLFSLMSGITMFLNSNQVASMGLVSLLINFLVGGLMLLILTKVIPDFSKPKGQRGYMKYLGVSTILMLAWIMVVMGSQAIVPQSINIMLPPVAYLMIGIVSLVGKWYFKKTFDVRGTIM</sequence>
<protein>
    <submittedName>
        <fullName evidence="3">Uncharacterized membrane-anchored protein</fullName>
    </submittedName>
</protein>
<keyword evidence="4" id="KW-1185">Reference proteome</keyword>
<gene>
    <name evidence="3" type="ORF">SAMN05421767_12529</name>
</gene>
<feature type="transmembrane region" description="Helical" evidence="2">
    <location>
        <begin position="127"/>
        <end position="148"/>
    </location>
</feature>
<reference evidence="3 4" key="1">
    <citation type="submission" date="2016-10" db="EMBL/GenBank/DDBJ databases">
        <authorList>
            <person name="de Groot N.N."/>
        </authorList>
    </citation>
    <scope>NUCLEOTIDE SEQUENCE [LARGE SCALE GENOMIC DNA]</scope>
    <source>
        <strain evidence="3 4">DSM 15827</strain>
    </source>
</reference>
<organism evidence="3 4">
    <name type="scientific">Granulicatella balaenopterae</name>
    <dbReference type="NCBI Taxonomy" id="137733"/>
    <lineage>
        <taxon>Bacteria</taxon>
        <taxon>Bacillati</taxon>
        <taxon>Bacillota</taxon>
        <taxon>Bacilli</taxon>
        <taxon>Lactobacillales</taxon>
        <taxon>Carnobacteriaceae</taxon>
        <taxon>Granulicatella</taxon>
    </lineage>
</organism>
<keyword evidence="2" id="KW-0472">Membrane</keyword>
<evidence type="ECO:0000313" key="3">
    <source>
        <dbReference type="EMBL" id="SER20622.1"/>
    </source>
</evidence>
<keyword evidence="2" id="KW-1133">Transmembrane helix</keyword>
<evidence type="ECO:0000256" key="1">
    <source>
        <dbReference type="SAM" id="Coils"/>
    </source>
</evidence>
<keyword evidence="2" id="KW-0812">Transmembrane</keyword>
<dbReference type="RefSeq" id="WP_245711137.1">
    <property type="nucleotide sequence ID" value="NZ_FOGF01000025.1"/>
</dbReference>
<evidence type="ECO:0000313" key="4">
    <source>
        <dbReference type="Proteomes" id="UP000198556"/>
    </source>
</evidence>
<dbReference type="STRING" id="137733.SAMN05421767_12529"/>
<accession>A0A1H9MAF6</accession>
<proteinExistence type="predicted"/>
<feature type="coiled-coil region" evidence="1">
    <location>
        <begin position="1"/>
        <end position="28"/>
    </location>
</feature>
<feature type="transmembrane region" description="Helical" evidence="2">
    <location>
        <begin position="168"/>
        <end position="189"/>
    </location>
</feature>
<dbReference type="InterPro" id="IPR009214">
    <property type="entry name" value="DUF1129"/>
</dbReference>
<feature type="transmembrane region" description="Helical" evidence="2">
    <location>
        <begin position="195"/>
        <end position="216"/>
    </location>
</feature>
<feature type="transmembrane region" description="Helical" evidence="2">
    <location>
        <begin position="99"/>
        <end position="121"/>
    </location>
</feature>
<dbReference type="EMBL" id="FOGF01000025">
    <property type="protein sequence ID" value="SER20622.1"/>
    <property type="molecule type" value="Genomic_DNA"/>
</dbReference>
<keyword evidence="1" id="KW-0175">Coiled coil</keyword>